<evidence type="ECO:0000313" key="3">
    <source>
        <dbReference type="Proteomes" id="UP000610862"/>
    </source>
</evidence>
<dbReference type="AlphaFoldDB" id="A0A926E8L7"/>
<dbReference type="InterPro" id="IPR010001">
    <property type="entry name" value="BofA"/>
</dbReference>
<gene>
    <name evidence="2" type="ORF">H8692_06660</name>
</gene>
<sequence length="86" mass="9079">MEAGIFLAYTAGLMLIYFFGKILIVPIKSLIKLLFNGVMGGILLVVINLIGGFAGLSVPVNFITVFIAGLLGVPGIAGLLIYFSLF</sequence>
<dbReference type="EMBL" id="JACRTA010000002">
    <property type="protein sequence ID" value="MBC8568433.1"/>
    <property type="molecule type" value="Genomic_DNA"/>
</dbReference>
<proteinExistence type="predicted"/>
<feature type="transmembrane region" description="Helical" evidence="1">
    <location>
        <begin position="33"/>
        <end position="56"/>
    </location>
</feature>
<dbReference type="Pfam" id="PF07441">
    <property type="entry name" value="BofA"/>
    <property type="match status" value="1"/>
</dbReference>
<reference evidence="2" key="1">
    <citation type="submission" date="2020-08" db="EMBL/GenBank/DDBJ databases">
        <title>Genome public.</title>
        <authorList>
            <person name="Liu C."/>
            <person name="Sun Q."/>
        </authorList>
    </citation>
    <scope>NUCLEOTIDE SEQUENCE</scope>
    <source>
        <strain evidence="2">NSJ-24</strain>
    </source>
</reference>
<organism evidence="2 3">
    <name type="scientific">Lentihominibacter hominis</name>
    <dbReference type="NCBI Taxonomy" id="2763645"/>
    <lineage>
        <taxon>Bacteria</taxon>
        <taxon>Bacillati</taxon>
        <taxon>Bacillota</taxon>
        <taxon>Clostridia</taxon>
        <taxon>Peptostreptococcales</taxon>
        <taxon>Anaerovoracaceae</taxon>
        <taxon>Lentihominibacter</taxon>
    </lineage>
</organism>
<keyword evidence="3" id="KW-1185">Reference proteome</keyword>
<keyword evidence="1" id="KW-0472">Membrane</keyword>
<comment type="caution">
    <text evidence="2">The sequence shown here is derived from an EMBL/GenBank/DDBJ whole genome shotgun (WGS) entry which is preliminary data.</text>
</comment>
<dbReference type="Proteomes" id="UP000610862">
    <property type="component" value="Unassembled WGS sequence"/>
</dbReference>
<feature type="transmembrane region" description="Helical" evidence="1">
    <location>
        <begin position="62"/>
        <end position="85"/>
    </location>
</feature>
<evidence type="ECO:0000313" key="2">
    <source>
        <dbReference type="EMBL" id="MBC8568433.1"/>
    </source>
</evidence>
<protein>
    <submittedName>
        <fullName evidence="2">Pro-sigmaK processing inhibitor BofA family protein</fullName>
    </submittedName>
</protein>
<evidence type="ECO:0000256" key="1">
    <source>
        <dbReference type="SAM" id="Phobius"/>
    </source>
</evidence>
<accession>A0A926E8L7</accession>
<keyword evidence="1" id="KW-1133">Transmembrane helix</keyword>
<feature type="transmembrane region" description="Helical" evidence="1">
    <location>
        <begin position="6"/>
        <end position="26"/>
    </location>
</feature>
<keyword evidence="1" id="KW-0812">Transmembrane</keyword>
<name>A0A926E8L7_9FIRM</name>
<dbReference type="NCBIfam" id="TIGR02862">
    <property type="entry name" value="spore_BofA"/>
    <property type="match status" value="1"/>
</dbReference>